<feature type="domain" description="Multidrug resistance protein MdtA-like barrel-sandwich hybrid" evidence="4">
    <location>
        <begin position="67"/>
        <end position="248"/>
    </location>
</feature>
<evidence type="ECO:0000259" key="5">
    <source>
        <dbReference type="Pfam" id="PF25989"/>
    </source>
</evidence>
<keyword evidence="3" id="KW-0812">Transmembrane</keyword>
<dbReference type="Gene3D" id="1.10.287.470">
    <property type="entry name" value="Helix hairpin bin"/>
    <property type="match status" value="1"/>
</dbReference>
<dbReference type="NCBIfam" id="TIGR01730">
    <property type="entry name" value="RND_mfp"/>
    <property type="match status" value="1"/>
</dbReference>
<dbReference type="SUPFAM" id="SSF111369">
    <property type="entry name" value="HlyD-like secretion proteins"/>
    <property type="match status" value="2"/>
</dbReference>
<dbReference type="GO" id="GO:1990281">
    <property type="term" value="C:efflux pump complex"/>
    <property type="evidence" value="ECO:0007669"/>
    <property type="project" value="TreeGrafter"/>
</dbReference>
<dbReference type="AlphaFoldDB" id="A0A5S5ANL4"/>
<dbReference type="PANTHER" id="PTHR30469">
    <property type="entry name" value="MULTIDRUG RESISTANCE PROTEIN MDTA"/>
    <property type="match status" value="1"/>
</dbReference>
<evidence type="ECO:0000256" key="3">
    <source>
        <dbReference type="SAM" id="Phobius"/>
    </source>
</evidence>
<reference evidence="6 7" key="1">
    <citation type="submission" date="2019-07" db="EMBL/GenBank/DDBJ databases">
        <title>Genomic Encyclopedia of Type Strains, Phase I: the one thousand microbial genomes (KMG-I) project.</title>
        <authorList>
            <person name="Kyrpides N."/>
        </authorList>
    </citation>
    <scope>NUCLEOTIDE SEQUENCE [LARGE SCALE GENOMIC DNA]</scope>
    <source>
        <strain evidence="6 7">DSM 16647</strain>
    </source>
</reference>
<evidence type="ECO:0000313" key="7">
    <source>
        <dbReference type="Proteomes" id="UP000322294"/>
    </source>
</evidence>
<keyword evidence="7" id="KW-1185">Reference proteome</keyword>
<organism evidence="6 7">
    <name type="scientific">Thermosediminibacter litoriperuensis</name>
    <dbReference type="NCBI Taxonomy" id="291989"/>
    <lineage>
        <taxon>Bacteria</taxon>
        <taxon>Bacillati</taxon>
        <taxon>Bacillota</taxon>
        <taxon>Clostridia</taxon>
        <taxon>Thermosediminibacterales</taxon>
        <taxon>Thermosediminibacteraceae</taxon>
        <taxon>Thermosediminibacter</taxon>
    </lineage>
</organism>
<keyword evidence="2" id="KW-0175">Coiled coil</keyword>
<evidence type="ECO:0000313" key="6">
    <source>
        <dbReference type="EMBL" id="TYP53253.1"/>
    </source>
</evidence>
<dbReference type="EMBL" id="VNHO01000016">
    <property type="protein sequence ID" value="TYP53253.1"/>
    <property type="molecule type" value="Genomic_DNA"/>
</dbReference>
<accession>A0A5S5ANL4</accession>
<dbReference type="GO" id="GO:0015562">
    <property type="term" value="F:efflux transmembrane transporter activity"/>
    <property type="evidence" value="ECO:0007669"/>
    <property type="project" value="TreeGrafter"/>
</dbReference>
<gene>
    <name evidence="6" type="ORF">LZ11_01604</name>
</gene>
<dbReference type="Proteomes" id="UP000322294">
    <property type="component" value="Unassembled WGS sequence"/>
</dbReference>
<dbReference type="InterPro" id="IPR006143">
    <property type="entry name" value="RND_pump_MFP"/>
</dbReference>
<evidence type="ECO:0000259" key="4">
    <source>
        <dbReference type="Pfam" id="PF25917"/>
    </source>
</evidence>
<dbReference type="InterPro" id="IPR058625">
    <property type="entry name" value="MdtA-like_BSH"/>
</dbReference>
<dbReference type="Pfam" id="PF25917">
    <property type="entry name" value="BSH_RND"/>
    <property type="match status" value="1"/>
</dbReference>
<name>A0A5S5ANL4_9FIRM</name>
<evidence type="ECO:0000256" key="1">
    <source>
        <dbReference type="ARBA" id="ARBA00009477"/>
    </source>
</evidence>
<comment type="caution">
    <text evidence="6">The sequence shown here is derived from an EMBL/GenBank/DDBJ whole genome shotgun (WGS) entry which is preliminary data.</text>
</comment>
<feature type="coiled-coil region" evidence="2">
    <location>
        <begin position="92"/>
        <end position="190"/>
    </location>
</feature>
<feature type="domain" description="YknX-like C-terminal permuted SH3-like" evidence="5">
    <location>
        <begin position="348"/>
        <end position="412"/>
    </location>
</feature>
<dbReference type="Pfam" id="PF25989">
    <property type="entry name" value="YknX_C"/>
    <property type="match status" value="1"/>
</dbReference>
<dbReference type="PANTHER" id="PTHR30469:SF15">
    <property type="entry name" value="HLYD FAMILY OF SECRETION PROTEINS"/>
    <property type="match status" value="1"/>
</dbReference>
<dbReference type="Gene3D" id="2.40.30.170">
    <property type="match status" value="1"/>
</dbReference>
<evidence type="ECO:0000256" key="2">
    <source>
        <dbReference type="SAM" id="Coils"/>
    </source>
</evidence>
<protein>
    <submittedName>
        <fullName evidence="6">HlyD family secretion protein</fullName>
    </submittedName>
</protein>
<dbReference type="Gene3D" id="2.40.50.100">
    <property type="match status" value="1"/>
</dbReference>
<proteinExistence type="inferred from homology"/>
<feature type="transmembrane region" description="Helical" evidence="3">
    <location>
        <begin position="7"/>
        <end position="26"/>
    </location>
</feature>
<dbReference type="Gene3D" id="2.40.420.20">
    <property type="match status" value="1"/>
</dbReference>
<dbReference type="InterPro" id="IPR058637">
    <property type="entry name" value="YknX-like_C"/>
</dbReference>
<keyword evidence="3" id="KW-0472">Membrane</keyword>
<comment type="similarity">
    <text evidence="1">Belongs to the membrane fusion protein (MFP) (TC 8.A.1) family.</text>
</comment>
<sequence length="418" mass="46704">MRTVKKKIKMIIASIVFITIAGLVFYQNSRGLEAKVMEVQPATLTRTFKEEGKVIPAAEYSVYSLQAGEIVDLAVEEGQQVKAGDILAVLNSKELEFQLKQLQAQLKSLRGEEARAFQKPLESEIKSQELLVEQAQHDLKAFEEDFNRMEKLYSEGAVTLKEYEDARNMLEKAKLNLQRQQEALKLLYESRNPTGESLQYYAGRAEALQSQIDLLKYRIERCRITSPVDGIVADLTVRQGDVVNPGSRLMKIFQRGEYLVEVFVPADSALDIAEGMKVKLIHERKGENLIFDGAVEKIAPTAVEKISALGLEEQRVKVTVKPLVAENLQLIPGTVLDVEFTTDKREGVLAVPKTALFPYENGDAVWVVESGRAKVRPVKTGFENDSHVVIETGLKKGDLVILNPQLPGLKEGRVIRAK</sequence>
<keyword evidence="3" id="KW-1133">Transmembrane helix</keyword>